<dbReference type="Proteomes" id="UP001177744">
    <property type="component" value="Unassembled WGS sequence"/>
</dbReference>
<feature type="region of interest" description="Disordered" evidence="1">
    <location>
        <begin position="47"/>
        <end position="72"/>
    </location>
</feature>
<evidence type="ECO:0000256" key="1">
    <source>
        <dbReference type="SAM" id="MobiDB-lite"/>
    </source>
</evidence>
<name>A0AA40LGU7_CNENI</name>
<evidence type="ECO:0000313" key="2">
    <source>
        <dbReference type="EMBL" id="KAK1331033.1"/>
    </source>
</evidence>
<accession>A0AA40LGU7</accession>
<reference evidence="2" key="1">
    <citation type="submission" date="2023-06" db="EMBL/GenBank/DDBJ databases">
        <title>Reference genome for the Northern bat (Eptesicus nilssonii), a most northern bat species.</title>
        <authorList>
            <person name="Laine V.N."/>
            <person name="Pulliainen A.T."/>
            <person name="Lilley T.M."/>
        </authorList>
    </citation>
    <scope>NUCLEOTIDE SEQUENCE</scope>
    <source>
        <strain evidence="2">BLF_Eptnil</strain>
        <tissue evidence="2">Kidney</tissue>
    </source>
</reference>
<comment type="caution">
    <text evidence="2">The sequence shown here is derived from an EMBL/GenBank/DDBJ whole genome shotgun (WGS) entry which is preliminary data.</text>
</comment>
<organism evidence="2 3">
    <name type="scientific">Cnephaeus nilssonii</name>
    <name type="common">Northern bat</name>
    <name type="synonym">Eptesicus nilssonii</name>
    <dbReference type="NCBI Taxonomy" id="3371016"/>
    <lineage>
        <taxon>Eukaryota</taxon>
        <taxon>Metazoa</taxon>
        <taxon>Chordata</taxon>
        <taxon>Craniata</taxon>
        <taxon>Vertebrata</taxon>
        <taxon>Euteleostomi</taxon>
        <taxon>Mammalia</taxon>
        <taxon>Eutheria</taxon>
        <taxon>Laurasiatheria</taxon>
        <taxon>Chiroptera</taxon>
        <taxon>Yangochiroptera</taxon>
        <taxon>Vespertilionidae</taxon>
        <taxon>Cnephaeus</taxon>
    </lineage>
</organism>
<sequence length="72" mass="7650">MSTGCLLQLIQSCDQTCLWLAIELSPFSFGDQGWVFAGVVRPELISSPGQKRAQRQLGDPSEEALAGVPSGA</sequence>
<protein>
    <submittedName>
        <fullName evidence="2">Uncharacterized protein</fullName>
    </submittedName>
</protein>
<dbReference type="AlphaFoldDB" id="A0AA40LGU7"/>
<keyword evidence="3" id="KW-1185">Reference proteome</keyword>
<dbReference type="EMBL" id="JAULJE010000020">
    <property type="protein sequence ID" value="KAK1331033.1"/>
    <property type="molecule type" value="Genomic_DNA"/>
</dbReference>
<gene>
    <name evidence="2" type="ORF">QTO34_008980</name>
</gene>
<evidence type="ECO:0000313" key="3">
    <source>
        <dbReference type="Proteomes" id="UP001177744"/>
    </source>
</evidence>
<proteinExistence type="predicted"/>